<dbReference type="STRING" id="1187848.A1QO_05530"/>
<proteinExistence type="inferred from homology"/>
<dbReference type="GO" id="GO:0009029">
    <property type="term" value="F:lipid-A 4'-kinase activity"/>
    <property type="evidence" value="ECO:0007669"/>
    <property type="project" value="UniProtKB-UniRule"/>
</dbReference>
<evidence type="ECO:0000256" key="10">
    <source>
        <dbReference type="ARBA" id="ARBA00022840"/>
    </source>
</evidence>
<organism evidence="14 15">
    <name type="scientific">Vibrio genomosp. F10 str. ZF-129</name>
    <dbReference type="NCBI Taxonomy" id="1187848"/>
    <lineage>
        <taxon>Bacteria</taxon>
        <taxon>Pseudomonadati</taxon>
        <taxon>Pseudomonadota</taxon>
        <taxon>Gammaproteobacteria</taxon>
        <taxon>Vibrionales</taxon>
        <taxon>Vibrionaceae</taxon>
        <taxon>Vibrio</taxon>
    </lineage>
</organism>
<dbReference type="Pfam" id="PF02606">
    <property type="entry name" value="LpxK"/>
    <property type="match status" value="1"/>
</dbReference>
<evidence type="ECO:0000256" key="5">
    <source>
        <dbReference type="ARBA" id="ARBA00022516"/>
    </source>
</evidence>
<keyword evidence="10 13" id="KW-0067">ATP-binding</keyword>
<dbReference type="PANTHER" id="PTHR42724">
    <property type="entry name" value="TETRAACYLDISACCHARIDE 4'-KINASE"/>
    <property type="match status" value="1"/>
</dbReference>
<evidence type="ECO:0000256" key="12">
    <source>
        <dbReference type="ARBA" id="ARBA00029757"/>
    </source>
</evidence>
<dbReference type="GO" id="GO:0005886">
    <property type="term" value="C:plasma membrane"/>
    <property type="evidence" value="ECO:0007669"/>
    <property type="project" value="TreeGrafter"/>
</dbReference>
<keyword evidence="11 13" id="KW-0443">Lipid metabolism</keyword>
<dbReference type="GO" id="GO:0009245">
    <property type="term" value="P:lipid A biosynthetic process"/>
    <property type="evidence" value="ECO:0007669"/>
    <property type="project" value="UniProtKB-UniRule"/>
</dbReference>
<dbReference type="GO" id="GO:0005524">
    <property type="term" value="F:ATP binding"/>
    <property type="evidence" value="ECO:0007669"/>
    <property type="project" value="UniProtKB-UniRule"/>
</dbReference>
<dbReference type="UniPathway" id="UPA00359">
    <property type="reaction ID" value="UER00482"/>
</dbReference>
<comment type="pathway">
    <text evidence="2 13">Glycolipid biosynthesis; lipid IV(A) biosynthesis; lipid IV(A) from (3R)-3-hydroxytetradecanoyl-[acyl-carrier-protein] and UDP-N-acetyl-alpha-D-glucosamine: step 6/6.</text>
</comment>
<dbReference type="RefSeq" id="WP_017039330.1">
    <property type="nucleotide sequence ID" value="NZ_AJYQ02000071.1"/>
</dbReference>
<comment type="similarity">
    <text evidence="13">Belongs to the LpxK family.</text>
</comment>
<evidence type="ECO:0000313" key="15">
    <source>
        <dbReference type="Proteomes" id="UP000094741"/>
    </source>
</evidence>
<dbReference type="NCBIfam" id="TIGR00682">
    <property type="entry name" value="lpxK"/>
    <property type="match status" value="1"/>
</dbReference>
<evidence type="ECO:0000256" key="2">
    <source>
        <dbReference type="ARBA" id="ARBA00004870"/>
    </source>
</evidence>
<dbReference type="InterPro" id="IPR003758">
    <property type="entry name" value="LpxK"/>
</dbReference>
<evidence type="ECO:0000256" key="11">
    <source>
        <dbReference type="ARBA" id="ARBA00023098"/>
    </source>
</evidence>
<keyword evidence="9 13" id="KW-0418">Kinase</keyword>
<dbReference type="OrthoDB" id="9766423at2"/>
<dbReference type="SUPFAM" id="SSF52540">
    <property type="entry name" value="P-loop containing nucleoside triphosphate hydrolases"/>
    <property type="match status" value="1"/>
</dbReference>
<evidence type="ECO:0000256" key="3">
    <source>
        <dbReference type="ARBA" id="ARBA00012071"/>
    </source>
</evidence>
<keyword evidence="7 13" id="KW-0808">Transferase</keyword>
<evidence type="ECO:0000256" key="8">
    <source>
        <dbReference type="ARBA" id="ARBA00022741"/>
    </source>
</evidence>
<dbReference type="EC" id="2.7.1.130" evidence="3 13"/>
<keyword evidence="5 13" id="KW-0444">Lipid biosynthesis</keyword>
<evidence type="ECO:0000256" key="6">
    <source>
        <dbReference type="ARBA" id="ARBA00022556"/>
    </source>
</evidence>
<evidence type="ECO:0000256" key="9">
    <source>
        <dbReference type="ARBA" id="ARBA00022777"/>
    </source>
</evidence>
<gene>
    <name evidence="13" type="primary">lpxK</name>
    <name evidence="14" type="ORF">A1QO_05530</name>
</gene>
<dbReference type="GO" id="GO:0009244">
    <property type="term" value="P:lipopolysaccharide core region biosynthetic process"/>
    <property type="evidence" value="ECO:0007669"/>
    <property type="project" value="TreeGrafter"/>
</dbReference>
<keyword evidence="8 13" id="KW-0547">Nucleotide-binding</keyword>
<evidence type="ECO:0000256" key="4">
    <source>
        <dbReference type="ARBA" id="ARBA00016436"/>
    </source>
</evidence>
<comment type="caution">
    <text evidence="14">The sequence shown here is derived from an EMBL/GenBank/DDBJ whole genome shotgun (WGS) entry which is preliminary data.</text>
</comment>
<evidence type="ECO:0000256" key="7">
    <source>
        <dbReference type="ARBA" id="ARBA00022679"/>
    </source>
</evidence>
<evidence type="ECO:0000313" key="14">
    <source>
        <dbReference type="EMBL" id="OEE35693.1"/>
    </source>
</evidence>
<reference evidence="14 15" key="1">
    <citation type="journal article" date="2012" name="Science">
        <title>Ecological populations of bacteria act as socially cohesive units of antibiotic production and resistance.</title>
        <authorList>
            <person name="Cordero O.X."/>
            <person name="Wildschutte H."/>
            <person name="Kirkup B."/>
            <person name="Proehl S."/>
            <person name="Ngo L."/>
            <person name="Hussain F."/>
            <person name="Le Roux F."/>
            <person name="Mincer T."/>
            <person name="Polz M.F."/>
        </authorList>
    </citation>
    <scope>NUCLEOTIDE SEQUENCE [LARGE SCALE GENOMIC DNA]</scope>
    <source>
        <strain evidence="14 15">ZF-129</strain>
    </source>
</reference>
<dbReference type="PANTHER" id="PTHR42724:SF1">
    <property type="entry name" value="TETRAACYLDISACCHARIDE 4'-KINASE, MITOCHONDRIAL-RELATED"/>
    <property type="match status" value="1"/>
</dbReference>
<comment type="function">
    <text evidence="1 13">Transfers the gamma-phosphate of ATP to the 4'-position of a tetraacyldisaccharide 1-phosphate intermediate (termed DS-1-P) to form tetraacyldisaccharide 1,4'-bis-phosphate (lipid IVA).</text>
</comment>
<evidence type="ECO:0000256" key="13">
    <source>
        <dbReference type="HAMAP-Rule" id="MF_00409"/>
    </source>
</evidence>
<dbReference type="eggNOG" id="COG1663">
    <property type="taxonomic scope" value="Bacteria"/>
</dbReference>
<dbReference type="AlphaFoldDB" id="A0A1E5BGP3"/>
<sequence length="335" mass="37394">MIEKIWFNNHPLKYLLWPVLWPLSQLFLYISTKRRCAFSDGSKKSYRAPVPIVVVGNITAGGNGKTPVVIWLVEKLKQQGFKPGVVSRGYGAKAPNYPLIVESSTPTAHCGDEPKLIKQRTHVPVAVSPVRSEAVKALLPKGVDIIITDDGLQHYALERDIEFVIVDGIRRFGNEQLIPLGPLREKTARLEEVDFVIANGGEPKNSEIGMTLVPSEAINLVTGERACVSTLEKLVAFAGIGHPPRFFNTLKQLDAKLIKTQGFADHQAYQQQELNTLSQYGSNLIMTEKDAVKCRDFATETWWYLPVSAEFEMGNEPRIMEKIKEVMEQYGSSSI</sequence>
<dbReference type="HAMAP" id="MF_00409">
    <property type="entry name" value="LpxK"/>
    <property type="match status" value="1"/>
</dbReference>
<evidence type="ECO:0000256" key="1">
    <source>
        <dbReference type="ARBA" id="ARBA00002274"/>
    </source>
</evidence>
<dbReference type="InterPro" id="IPR027417">
    <property type="entry name" value="P-loop_NTPase"/>
</dbReference>
<feature type="binding site" evidence="13">
    <location>
        <begin position="59"/>
        <end position="66"/>
    </location>
    <ligand>
        <name>ATP</name>
        <dbReference type="ChEBI" id="CHEBI:30616"/>
    </ligand>
</feature>
<dbReference type="Proteomes" id="UP000094741">
    <property type="component" value="Unassembled WGS sequence"/>
</dbReference>
<comment type="catalytic activity">
    <reaction evidence="13">
        <text>a lipid A disaccharide + ATP = a lipid IVA + ADP + H(+)</text>
        <dbReference type="Rhea" id="RHEA:67840"/>
        <dbReference type="ChEBI" id="CHEBI:15378"/>
        <dbReference type="ChEBI" id="CHEBI:30616"/>
        <dbReference type="ChEBI" id="CHEBI:176343"/>
        <dbReference type="ChEBI" id="CHEBI:176425"/>
        <dbReference type="ChEBI" id="CHEBI:456216"/>
        <dbReference type="EC" id="2.7.1.130"/>
    </reaction>
</comment>
<accession>A0A1E5BGP3</accession>
<keyword evidence="6 13" id="KW-0441">Lipid A biosynthesis</keyword>
<name>A0A1E5BGP3_9VIBR</name>
<dbReference type="EMBL" id="AJYQ02000071">
    <property type="protein sequence ID" value="OEE35693.1"/>
    <property type="molecule type" value="Genomic_DNA"/>
</dbReference>
<protein>
    <recommendedName>
        <fullName evidence="4 13">Tetraacyldisaccharide 4'-kinase</fullName>
        <ecNumber evidence="3 13">2.7.1.130</ecNumber>
    </recommendedName>
    <alternativeName>
        <fullName evidence="12 13">Lipid A 4'-kinase</fullName>
    </alternativeName>
</protein>